<dbReference type="PRINTS" id="PR00039">
    <property type="entry name" value="HTHLYSR"/>
</dbReference>
<evidence type="ECO:0000313" key="6">
    <source>
        <dbReference type="EMBL" id="MDO6966855.1"/>
    </source>
</evidence>
<feature type="domain" description="HTH lysR-type" evidence="5">
    <location>
        <begin position="3"/>
        <end position="60"/>
    </location>
</feature>
<dbReference type="InterPro" id="IPR000847">
    <property type="entry name" value="LysR_HTH_N"/>
</dbReference>
<protein>
    <submittedName>
        <fullName evidence="6">LysR family transcriptional regulator</fullName>
    </submittedName>
</protein>
<dbReference type="RefSeq" id="WP_304378784.1">
    <property type="nucleotide sequence ID" value="NZ_JAUOZU010000022.1"/>
</dbReference>
<dbReference type="Gene3D" id="1.10.10.10">
    <property type="entry name" value="Winged helix-like DNA-binding domain superfamily/Winged helix DNA-binding domain"/>
    <property type="match status" value="1"/>
</dbReference>
<dbReference type="SUPFAM" id="SSF53850">
    <property type="entry name" value="Periplasmic binding protein-like II"/>
    <property type="match status" value="1"/>
</dbReference>
<proteinExistence type="inferred from homology"/>
<keyword evidence="2" id="KW-0805">Transcription regulation</keyword>
<accession>A0ABT8YTI9</accession>
<evidence type="ECO:0000256" key="2">
    <source>
        <dbReference type="ARBA" id="ARBA00023015"/>
    </source>
</evidence>
<dbReference type="Proteomes" id="UP001174932">
    <property type="component" value="Unassembled WGS sequence"/>
</dbReference>
<keyword evidence="7" id="KW-1185">Reference proteome</keyword>
<evidence type="ECO:0000313" key="7">
    <source>
        <dbReference type="Proteomes" id="UP001174932"/>
    </source>
</evidence>
<evidence type="ECO:0000256" key="1">
    <source>
        <dbReference type="ARBA" id="ARBA00009437"/>
    </source>
</evidence>
<reference evidence="6" key="1">
    <citation type="journal article" date="2015" name="Int. J. Syst. Evol. Microbiol.">
        <title>Rhizobium alvei sp. nov., isolated from a freshwater river.</title>
        <authorList>
            <person name="Sheu S.Y."/>
            <person name="Huang H.W."/>
            <person name="Young C.C."/>
            <person name="Chen W.M."/>
        </authorList>
    </citation>
    <scope>NUCLEOTIDE SEQUENCE</scope>
    <source>
        <strain evidence="6">TNR-22</strain>
    </source>
</reference>
<comment type="caution">
    <text evidence="6">The sequence shown here is derived from an EMBL/GenBank/DDBJ whole genome shotgun (WGS) entry which is preliminary data.</text>
</comment>
<dbReference type="PANTHER" id="PTHR30346:SF0">
    <property type="entry name" value="HCA OPERON TRANSCRIPTIONAL ACTIVATOR HCAR"/>
    <property type="match status" value="1"/>
</dbReference>
<dbReference type="Pfam" id="PF00126">
    <property type="entry name" value="HTH_1"/>
    <property type="match status" value="1"/>
</dbReference>
<evidence type="ECO:0000259" key="5">
    <source>
        <dbReference type="PROSITE" id="PS50931"/>
    </source>
</evidence>
<dbReference type="InterPro" id="IPR005119">
    <property type="entry name" value="LysR_subst-bd"/>
</dbReference>
<dbReference type="PANTHER" id="PTHR30346">
    <property type="entry name" value="TRANSCRIPTIONAL DUAL REGULATOR HCAR-RELATED"/>
    <property type="match status" value="1"/>
</dbReference>
<reference evidence="6" key="2">
    <citation type="submission" date="2023-07" db="EMBL/GenBank/DDBJ databases">
        <authorList>
            <person name="Shen H."/>
        </authorList>
    </citation>
    <scope>NUCLEOTIDE SEQUENCE</scope>
    <source>
        <strain evidence="6">TNR-22</strain>
    </source>
</reference>
<comment type="similarity">
    <text evidence="1">Belongs to the LysR transcriptional regulatory family.</text>
</comment>
<name>A0ABT8YTI9_9HYPH</name>
<dbReference type="InterPro" id="IPR036388">
    <property type="entry name" value="WH-like_DNA-bd_sf"/>
</dbReference>
<dbReference type="Gene3D" id="3.40.190.10">
    <property type="entry name" value="Periplasmic binding protein-like II"/>
    <property type="match status" value="2"/>
</dbReference>
<dbReference type="Pfam" id="PF03466">
    <property type="entry name" value="LysR_substrate"/>
    <property type="match status" value="1"/>
</dbReference>
<dbReference type="InterPro" id="IPR036390">
    <property type="entry name" value="WH_DNA-bd_sf"/>
</dbReference>
<sequence length="304" mass="33764">MPLSIKQVRYFIATADSGQVSQAAIALNVSQSAVTAAIKQLEDNLGVSLFRRLATGMVLTAEGTRFLYHARNVMAAVNSAERAPLTEDTAHTGTVRVGVTYTVLGYFLPRLHARFARTYPKINVELQELPRHLLEERLNDGSLDMAVMLVSNLRDKTHLAFETLLRSRRRLWLPAEHPLLSKETITLEDVANEPYVMLTVDEASETAGRYWHNVGLEPRVIFKTSSVEAVRSFVADGVGITILSDMVYRPWSLDGQRIELRNVVADIPTMDIGVTWNRSIPQSQATRTFSEFLSLSFGGGMAGT</sequence>
<evidence type="ECO:0000256" key="3">
    <source>
        <dbReference type="ARBA" id="ARBA00023125"/>
    </source>
</evidence>
<keyword evidence="4" id="KW-0804">Transcription</keyword>
<dbReference type="SUPFAM" id="SSF46785">
    <property type="entry name" value="Winged helix' DNA-binding domain"/>
    <property type="match status" value="1"/>
</dbReference>
<dbReference type="EMBL" id="JAUOZU010000022">
    <property type="protein sequence ID" value="MDO6966855.1"/>
    <property type="molecule type" value="Genomic_DNA"/>
</dbReference>
<evidence type="ECO:0000256" key="4">
    <source>
        <dbReference type="ARBA" id="ARBA00023163"/>
    </source>
</evidence>
<gene>
    <name evidence="6" type="ORF">Q4481_23115</name>
</gene>
<keyword evidence="3" id="KW-0238">DNA-binding</keyword>
<dbReference type="PROSITE" id="PS50931">
    <property type="entry name" value="HTH_LYSR"/>
    <property type="match status" value="1"/>
</dbReference>
<organism evidence="6 7">
    <name type="scientific">Rhizobium alvei</name>
    <dbReference type="NCBI Taxonomy" id="1132659"/>
    <lineage>
        <taxon>Bacteria</taxon>
        <taxon>Pseudomonadati</taxon>
        <taxon>Pseudomonadota</taxon>
        <taxon>Alphaproteobacteria</taxon>
        <taxon>Hyphomicrobiales</taxon>
        <taxon>Rhizobiaceae</taxon>
        <taxon>Rhizobium/Agrobacterium group</taxon>
        <taxon>Rhizobium</taxon>
    </lineage>
</organism>